<keyword evidence="2" id="KW-1185">Reference proteome</keyword>
<gene>
    <name evidence="1" type="ORF">NX794_04025</name>
</gene>
<protein>
    <recommendedName>
        <fullName evidence="3">GNAT family N-acetyltransferase</fullName>
    </recommendedName>
</protein>
<dbReference type="Proteomes" id="UP001205612">
    <property type="component" value="Unassembled WGS sequence"/>
</dbReference>
<organism evidence="1 2">
    <name type="scientific">Streptomyces pyxinicus</name>
    <dbReference type="NCBI Taxonomy" id="2970331"/>
    <lineage>
        <taxon>Bacteria</taxon>
        <taxon>Bacillati</taxon>
        <taxon>Actinomycetota</taxon>
        <taxon>Actinomycetes</taxon>
        <taxon>Kitasatosporales</taxon>
        <taxon>Streptomycetaceae</taxon>
        <taxon>Streptomyces</taxon>
    </lineage>
</organism>
<comment type="caution">
    <text evidence="1">The sequence shown here is derived from an EMBL/GenBank/DDBJ whole genome shotgun (WGS) entry which is preliminary data.</text>
</comment>
<dbReference type="RefSeq" id="WP_258776727.1">
    <property type="nucleotide sequence ID" value="NZ_JANUGP010000002.1"/>
</dbReference>
<accession>A0ABT2AVX5</accession>
<proteinExistence type="predicted"/>
<evidence type="ECO:0000313" key="2">
    <source>
        <dbReference type="Proteomes" id="UP001205612"/>
    </source>
</evidence>
<evidence type="ECO:0008006" key="3">
    <source>
        <dbReference type="Google" id="ProtNLM"/>
    </source>
</evidence>
<reference evidence="1 2" key="1">
    <citation type="submission" date="2022-08" db="EMBL/GenBank/DDBJ databases">
        <authorList>
            <person name="Somphong A."/>
            <person name="Phongsopitanun W."/>
        </authorList>
    </citation>
    <scope>NUCLEOTIDE SEQUENCE [LARGE SCALE GENOMIC DNA]</scope>
    <source>
        <strain evidence="1 2">LP11</strain>
    </source>
</reference>
<dbReference type="EMBL" id="JANUGP010000002">
    <property type="protein sequence ID" value="MCS0600402.1"/>
    <property type="molecule type" value="Genomic_DNA"/>
</dbReference>
<evidence type="ECO:0000313" key="1">
    <source>
        <dbReference type="EMBL" id="MCS0600402.1"/>
    </source>
</evidence>
<name>A0ABT2AVX5_9ACTN</name>
<sequence length="50" mass="5212">MTITVRAGGPADVPLILAMLDSSVAVVERYVYEGTPYVVEMDGTPAATSP</sequence>